<reference evidence="6 7" key="1">
    <citation type="submission" date="2019-07" db="EMBL/GenBank/DDBJ databases">
        <title>Whole genome shotgun sequence of Aeromicrobium flavum NBRC 107625.</title>
        <authorList>
            <person name="Hosoyama A."/>
            <person name="Uohara A."/>
            <person name="Ohji S."/>
            <person name="Ichikawa N."/>
        </authorList>
    </citation>
    <scope>NUCLEOTIDE SEQUENCE [LARGE SCALE GENOMIC DNA]</scope>
    <source>
        <strain evidence="6 7">NBRC 107625</strain>
    </source>
</reference>
<name>A0A512HRF4_9ACTN</name>
<dbReference type="PANTHER" id="PTHR42997:SF1">
    <property type="entry name" value="AP-4-A PHOSPHORYLASE"/>
    <property type="match status" value="1"/>
</dbReference>
<dbReference type="Proteomes" id="UP000321769">
    <property type="component" value="Unassembled WGS sequence"/>
</dbReference>
<keyword evidence="1" id="KW-0547">Nucleotide-binding</keyword>
<dbReference type="GO" id="GO:0000166">
    <property type="term" value="F:nucleotide binding"/>
    <property type="evidence" value="ECO:0007669"/>
    <property type="project" value="UniProtKB-KW"/>
</dbReference>
<feature type="domain" description="HIT" evidence="5">
    <location>
        <begin position="29"/>
        <end position="138"/>
    </location>
</feature>
<evidence type="ECO:0000256" key="3">
    <source>
        <dbReference type="PIRSR" id="PIRSR639383-2"/>
    </source>
</evidence>
<dbReference type="OrthoDB" id="9784774at2"/>
<sequence>MADPDGLERLWAPYRMAYVREAGNDDGCPFCAMVAGERQTDLIVVRGEHCFVAMNLYPYNPGHLMVLPNRHESGLTELTLEESTELTLLTQRAIRAIGEVSSPHGFNVGLNLGASAGGSISQHLHQHVVPRWGGDANFMTVVGRTKALPQTIAESAELLRGVWTASDGEGVA</sequence>
<evidence type="ECO:0000256" key="4">
    <source>
        <dbReference type="PROSITE-ProRule" id="PRU00464"/>
    </source>
</evidence>
<feature type="binding site" evidence="3">
    <location>
        <position position="55"/>
    </location>
    <ligand>
        <name>substrate</name>
    </ligand>
</feature>
<protein>
    <recommendedName>
        <fullName evidence="5">HIT domain-containing protein</fullName>
    </recommendedName>
</protein>
<gene>
    <name evidence="6" type="ORF">AFL01nite_03550</name>
</gene>
<keyword evidence="7" id="KW-1185">Reference proteome</keyword>
<dbReference type="CDD" id="cd01275">
    <property type="entry name" value="FHIT"/>
    <property type="match status" value="1"/>
</dbReference>
<dbReference type="PROSITE" id="PS51084">
    <property type="entry name" value="HIT_2"/>
    <property type="match status" value="1"/>
</dbReference>
<dbReference type="PANTHER" id="PTHR42997">
    <property type="entry name" value="HIT FAMILY HYDROLASE"/>
    <property type="match status" value="1"/>
</dbReference>
<proteinExistence type="predicted"/>
<dbReference type="InterPro" id="IPR052908">
    <property type="entry name" value="AP-4-A_phosphorylase"/>
</dbReference>
<evidence type="ECO:0000256" key="2">
    <source>
        <dbReference type="PIRSR" id="PIRSR639383-1"/>
    </source>
</evidence>
<evidence type="ECO:0000313" key="6">
    <source>
        <dbReference type="EMBL" id="GEO88028.1"/>
    </source>
</evidence>
<dbReference type="Pfam" id="PF01230">
    <property type="entry name" value="HIT"/>
    <property type="match status" value="1"/>
</dbReference>
<comment type="caution">
    <text evidence="6">The sequence shown here is derived from an EMBL/GenBank/DDBJ whole genome shotgun (WGS) entry which is preliminary data.</text>
</comment>
<dbReference type="Gene3D" id="3.30.428.10">
    <property type="entry name" value="HIT-like"/>
    <property type="match status" value="1"/>
</dbReference>
<dbReference type="RefSeq" id="WP_146825367.1">
    <property type="nucleotide sequence ID" value="NZ_BAAAYQ010000001.1"/>
</dbReference>
<feature type="active site" description="Tele-AMP-histidine intermediate" evidence="2">
    <location>
        <position position="125"/>
    </location>
</feature>
<dbReference type="AlphaFoldDB" id="A0A512HRF4"/>
<dbReference type="InterPro" id="IPR036265">
    <property type="entry name" value="HIT-like_sf"/>
</dbReference>
<dbReference type="GO" id="GO:0003824">
    <property type="term" value="F:catalytic activity"/>
    <property type="evidence" value="ECO:0007669"/>
    <property type="project" value="InterPro"/>
</dbReference>
<evidence type="ECO:0000313" key="7">
    <source>
        <dbReference type="Proteomes" id="UP000321769"/>
    </source>
</evidence>
<dbReference type="InterPro" id="IPR011146">
    <property type="entry name" value="HIT-like"/>
</dbReference>
<evidence type="ECO:0000256" key="1">
    <source>
        <dbReference type="ARBA" id="ARBA00022741"/>
    </source>
</evidence>
<dbReference type="InterPro" id="IPR039383">
    <property type="entry name" value="FHIT"/>
</dbReference>
<feature type="short sequence motif" description="Histidine triad motif" evidence="4">
    <location>
        <begin position="123"/>
        <end position="127"/>
    </location>
</feature>
<dbReference type="EMBL" id="BJZQ01000001">
    <property type="protein sequence ID" value="GEO88028.1"/>
    <property type="molecule type" value="Genomic_DNA"/>
</dbReference>
<evidence type="ECO:0000259" key="5">
    <source>
        <dbReference type="PROSITE" id="PS51084"/>
    </source>
</evidence>
<dbReference type="SUPFAM" id="SSF54197">
    <property type="entry name" value="HIT-like"/>
    <property type="match status" value="1"/>
</dbReference>
<organism evidence="6 7">
    <name type="scientific">Aeromicrobium flavum</name>
    <dbReference type="NCBI Taxonomy" id="416568"/>
    <lineage>
        <taxon>Bacteria</taxon>
        <taxon>Bacillati</taxon>
        <taxon>Actinomycetota</taxon>
        <taxon>Actinomycetes</taxon>
        <taxon>Propionibacteriales</taxon>
        <taxon>Nocardioidaceae</taxon>
        <taxon>Aeromicrobium</taxon>
    </lineage>
</organism>
<feature type="binding site" evidence="3">
    <location>
        <position position="127"/>
    </location>
    <ligand>
        <name>substrate</name>
    </ligand>
</feature>
<accession>A0A512HRF4</accession>